<gene>
    <name evidence="1" type="ORF">EGR_10116</name>
</gene>
<dbReference type="CTD" id="36345831"/>
<comment type="caution">
    <text evidence="1">The sequence shown here is derived from an EMBL/GenBank/DDBJ whole genome shotgun (WGS) entry which is preliminary data.</text>
</comment>
<proteinExistence type="predicted"/>
<dbReference type="EMBL" id="APAU02000191">
    <property type="protein sequence ID" value="EUB55020.1"/>
    <property type="molecule type" value="Genomic_DNA"/>
</dbReference>
<name>W6U1P8_ECHGR</name>
<evidence type="ECO:0000313" key="1">
    <source>
        <dbReference type="EMBL" id="EUB55020.1"/>
    </source>
</evidence>
<organism evidence="1 2">
    <name type="scientific">Echinococcus granulosus</name>
    <name type="common">Hydatid tapeworm</name>
    <dbReference type="NCBI Taxonomy" id="6210"/>
    <lineage>
        <taxon>Eukaryota</taxon>
        <taxon>Metazoa</taxon>
        <taxon>Spiralia</taxon>
        <taxon>Lophotrochozoa</taxon>
        <taxon>Platyhelminthes</taxon>
        <taxon>Cestoda</taxon>
        <taxon>Eucestoda</taxon>
        <taxon>Cyclophyllidea</taxon>
        <taxon>Taeniidae</taxon>
        <taxon>Echinococcus</taxon>
        <taxon>Echinococcus granulosus group</taxon>
    </lineage>
</organism>
<protein>
    <submittedName>
        <fullName evidence="1">Uncharacterized protein</fullName>
    </submittedName>
</protein>
<dbReference type="KEGG" id="egl:EGR_10116"/>
<dbReference type="AlphaFoldDB" id="W6U1P8"/>
<evidence type="ECO:0000313" key="2">
    <source>
        <dbReference type="Proteomes" id="UP000019149"/>
    </source>
</evidence>
<dbReference type="GeneID" id="36345831"/>
<dbReference type="Proteomes" id="UP000019149">
    <property type="component" value="Unassembled WGS sequence"/>
</dbReference>
<sequence>MMLFQCSTEHLKDICKFLLLFCGKNLFLLYFALKIGQIKYNFAFFKGIRNLANAVYLYYLGTVKTLTYSLNSPGVCICYRVDPIPCFMQLNNSFTNEK</sequence>
<dbReference type="RefSeq" id="XP_024346216.1">
    <property type="nucleotide sequence ID" value="XM_024499365.1"/>
</dbReference>
<keyword evidence="2" id="KW-1185">Reference proteome</keyword>
<accession>W6U1P8</accession>
<reference evidence="1 2" key="1">
    <citation type="journal article" date="2013" name="Nat. Genet.">
        <title>The genome of the hydatid tapeworm Echinococcus granulosus.</title>
        <authorList>
            <person name="Zheng H."/>
            <person name="Zhang W."/>
            <person name="Zhang L."/>
            <person name="Zhang Z."/>
            <person name="Li J."/>
            <person name="Lu G."/>
            <person name="Zhu Y."/>
            <person name="Wang Y."/>
            <person name="Huang Y."/>
            <person name="Liu J."/>
            <person name="Kang H."/>
            <person name="Chen J."/>
            <person name="Wang L."/>
            <person name="Chen A."/>
            <person name="Yu S."/>
            <person name="Gao Z."/>
            <person name="Jin L."/>
            <person name="Gu W."/>
            <person name="Wang Z."/>
            <person name="Zhao L."/>
            <person name="Shi B."/>
            <person name="Wen H."/>
            <person name="Lin R."/>
            <person name="Jones M.K."/>
            <person name="Brejova B."/>
            <person name="Vinar T."/>
            <person name="Zhao G."/>
            <person name="McManus D.P."/>
            <person name="Chen Z."/>
            <person name="Zhou Y."/>
            <person name="Wang S."/>
        </authorList>
    </citation>
    <scope>NUCLEOTIDE SEQUENCE [LARGE SCALE GENOMIC DNA]</scope>
</reference>